<evidence type="ECO:0000313" key="1">
    <source>
        <dbReference type="Proteomes" id="UP000887579"/>
    </source>
</evidence>
<dbReference type="Proteomes" id="UP000887579">
    <property type="component" value="Unplaced"/>
</dbReference>
<dbReference type="WBParaSite" id="ES5_v2.g9331.t1">
    <property type="protein sequence ID" value="ES5_v2.g9331.t1"/>
    <property type="gene ID" value="ES5_v2.g9331"/>
</dbReference>
<protein>
    <submittedName>
        <fullName evidence="2">Uncharacterized protein</fullName>
    </submittedName>
</protein>
<sequence>MDGILVKITMVIIILAEKYSDGEIIASMTGVNTAVLAYYENFGAVENVRLDDETIAVYTANLSCVKIKVPDADKVVPFRQKILDLFVQVTTPRLTSAEIPYRTINVHANVADEI</sequence>
<reference evidence="2" key="1">
    <citation type="submission" date="2022-11" db="UniProtKB">
        <authorList>
            <consortium name="WormBaseParasite"/>
        </authorList>
    </citation>
    <scope>IDENTIFICATION</scope>
</reference>
<proteinExistence type="predicted"/>
<evidence type="ECO:0000313" key="2">
    <source>
        <dbReference type="WBParaSite" id="ES5_v2.g9331.t1"/>
    </source>
</evidence>
<organism evidence="1 2">
    <name type="scientific">Panagrolaimus sp. ES5</name>
    <dbReference type="NCBI Taxonomy" id="591445"/>
    <lineage>
        <taxon>Eukaryota</taxon>
        <taxon>Metazoa</taxon>
        <taxon>Ecdysozoa</taxon>
        <taxon>Nematoda</taxon>
        <taxon>Chromadorea</taxon>
        <taxon>Rhabditida</taxon>
        <taxon>Tylenchina</taxon>
        <taxon>Panagrolaimomorpha</taxon>
        <taxon>Panagrolaimoidea</taxon>
        <taxon>Panagrolaimidae</taxon>
        <taxon>Panagrolaimus</taxon>
    </lineage>
</organism>
<name>A0AC34GXF9_9BILA</name>
<accession>A0AC34GXF9</accession>